<dbReference type="Gene3D" id="3.40.50.150">
    <property type="entry name" value="Vaccinia Virus protein VP39"/>
    <property type="match status" value="1"/>
</dbReference>
<evidence type="ECO:0000313" key="2">
    <source>
        <dbReference type="Proteomes" id="UP000664781"/>
    </source>
</evidence>
<dbReference type="AlphaFoldDB" id="A0A939JJV1"/>
<reference evidence="1" key="1">
    <citation type="submission" date="2021-03" db="EMBL/GenBank/DDBJ databases">
        <title>Streptomyces strains.</title>
        <authorList>
            <person name="Lund M.B."/>
            <person name="Toerring T."/>
        </authorList>
    </citation>
    <scope>NUCLEOTIDE SEQUENCE</scope>
    <source>
        <strain evidence="1">JCM 4242</strain>
    </source>
</reference>
<evidence type="ECO:0008006" key="3">
    <source>
        <dbReference type="Google" id="ProtNLM"/>
    </source>
</evidence>
<dbReference type="RefSeq" id="WP_207246398.1">
    <property type="nucleotide sequence ID" value="NZ_JAFMOF010000001.1"/>
</dbReference>
<proteinExistence type="predicted"/>
<gene>
    <name evidence="1" type="ORF">J1792_00695</name>
</gene>
<dbReference type="InterPro" id="IPR029063">
    <property type="entry name" value="SAM-dependent_MTases_sf"/>
</dbReference>
<dbReference type="SUPFAM" id="SSF53335">
    <property type="entry name" value="S-adenosyl-L-methionine-dependent methyltransferases"/>
    <property type="match status" value="1"/>
</dbReference>
<keyword evidence="2" id="KW-1185">Reference proteome</keyword>
<dbReference type="EMBL" id="JAFMOF010000001">
    <property type="protein sequence ID" value="MBO0651371.1"/>
    <property type="molecule type" value="Genomic_DNA"/>
</dbReference>
<name>A0A939JJV1_9ACTN</name>
<evidence type="ECO:0000313" key="1">
    <source>
        <dbReference type="EMBL" id="MBO0651371.1"/>
    </source>
</evidence>
<sequence>MTTDATEGHDWGKSDFEDVYDRPDPRAYFTRLRPLDYRIPHHAQPVYRALAEERARRAPSRPPGAVVDLCCSYGVNAALLNHDLTLADLYAHYTSPDVAALTTEELARRDREFYAARRRADAVPVVGVDASPRAVAYARDVGLLDAAFAVDLETADACPDLARALGNAWLITVTGGLSYIGPRTFDRVLAHAPRDVQVAAFALRTVDYGPIAGVLRDHGLVSETSPELHPQRRFTDEDEQRRTVARVTALGMDPAGYEAEGYYYARYYHSRPAEPLAPLAP</sequence>
<protein>
    <recommendedName>
        <fullName evidence="3">Methyltransferase type 12</fullName>
    </recommendedName>
</protein>
<dbReference type="Proteomes" id="UP000664781">
    <property type="component" value="Unassembled WGS sequence"/>
</dbReference>
<accession>A0A939JJV1</accession>
<comment type="caution">
    <text evidence="1">The sequence shown here is derived from an EMBL/GenBank/DDBJ whole genome shotgun (WGS) entry which is preliminary data.</text>
</comment>
<organism evidence="1 2">
    <name type="scientific">Streptomyces triculaminicus</name>
    <dbReference type="NCBI Taxonomy" id="2816232"/>
    <lineage>
        <taxon>Bacteria</taxon>
        <taxon>Bacillati</taxon>
        <taxon>Actinomycetota</taxon>
        <taxon>Actinomycetes</taxon>
        <taxon>Kitasatosporales</taxon>
        <taxon>Streptomycetaceae</taxon>
        <taxon>Streptomyces</taxon>
    </lineage>
</organism>